<dbReference type="RefSeq" id="WP_252619223.1">
    <property type="nucleotide sequence ID" value="NZ_CP099490.1"/>
</dbReference>
<feature type="region of interest" description="Disordered" evidence="5">
    <location>
        <begin position="119"/>
        <end position="140"/>
    </location>
</feature>
<keyword evidence="2 4" id="KW-0813">Transport</keyword>
<dbReference type="Pfam" id="PF01297">
    <property type="entry name" value="ZnuA"/>
    <property type="match status" value="1"/>
</dbReference>
<proteinExistence type="inferred from homology"/>
<name>A0ABY4YG04_9MICO</name>
<accession>A0ABY4YG04</accession>
<evidence type="ECO:0000256" key="3">
    <source>
        <dbReference type="ARBA" id="ARBA00022729"/>
    </source>
</evidence>
<feature type="compositionally biased region" description="Acidic residues" evidence="5">
    <location>
        <begin position="119"/>
        <end position="129"/>
    </location>
</feature>
<keyword evidence="3" id="KW-0732">Signal</keyword>
<evidence type="ECO:0000313" key="6">
    <source>
        <dbReference type="EMBL" id="USQ75087.1"/>
    </source>
</evidence>
<dbReference type="PRINTS" id="PR00690">
    <property type="entry name" value="ADHESNFAMILY"/>
</dbReference>
<keyword evidence="7" id="KW-1185">Reference proteome</keyword>
<gene>
    <name evidence="6" type="ORF">NF557_10565</name>
</gene>
<dbReference type="PANTHER" id="PTHR42953">
    <property type="entry name" value="HIGH-AFFINITY ZINC UPTAKE SYSTEM PROTEIN ZNUA-RELATED"/>
    <property type="match status" value="1"/>
</dbReference>
<dbReference type="InterPro" id="IPR006127">
    <property type="entry name" value="ZnuA-like"/>
</dbReference>
<evidence type="ECO:0000256" key="4">
    <source>
        <dbReference type="RuleBase" id="RU003512"/>
    </source>
</evidence>
<dbReference type="Gene3D" id="3.40.50.1980">
    <property type="entry name" value="Nitrogenase molybdenum iron protein domain"/>
    <property type="match status" value="2"/>
</dbReference>
<comment type="similarity">
    <text evidence="1 4">Belongs to the bacterial solute-binding protein 9 family.</text>
</comment>
<evidence type="ECO:0000256" key="1">
    <source>
        <dbReference type="ARBA" id="ARBA00011028"/>
    </source>
</evidence>
<evidence type="ECO:0000256" key="5">
    <source>
        <dbReference type="SAM" id="MobiDB-lite"/>
    </source>
</evidence>
<dbReference type="InterPro" id="IPR050492">
    <property type="entry name" value="Bact_metal-bind_prot9"/>
</dbReference>
<dbReference type="SUPFAM" id="SSF53807">
    <property type="entry name" value="Helical backbone' metal receptor"/>
    <property type="match status" value="1"/>
</dbReference>
<dbReference type="EMBL" id="CP099490">
    <property type="protein sequence ID" value="USQ75087.1"/>
    <property type="molecule type" value="Genomic_DNA"/>
</dbReference>
<reference evidence="6" key="1">
    <citation type="submission" date="2022-06" db="EMBL/GenBank/DDBJ databases">
        <title>Ornithinimicrobium JY.X270.</title>
        <authorList>
            <person name="Huang Y."/>
        </authorList>
    </citation>
    <scope>NUCLEOTIDE SEQUENCE</scope>
    <source>
        <strain evidence="6">JY.X270</strain>
    </source>
</reference>
<protein>
    <submittedName>
        <fullName evidence="6">Metal ABC transporter substrate-binding protein</fullName>
    </submittedName>
</protein>
<dbReference type="PROSITE" id="PS51257">
    <property type="entry name" value="PROKAR_LIPOPROTEIN"/>
    <property type="match status" value="1"/>
</dbReference>
<organism evidence="6 7">
    <name type="scientific">Ornithinimicrobium cryptoxanthini</name>
    <dbReference type="NCBI Taxonomy" id="2934161"/>
    <lineage>
        <taxon>Bacteria</taxon>
        <taxon>Bacillati</taxon>
        <taxon>Actinomycetota</taxon>
        <taxon>Actinomycetes</taxon>
        <taxon>Micrococcales</taxon>
        <taxon>Ornithinimicrobiaceae</taxon>
        <taxon>Ornithinimicrobium</taxon>
    </lineage>
</organism>
<dbReference type="PANTHER" id="PTHR42953:SF3">
    <property type="entry name" value="HIGH-AFFINITY ZINC UPTAKE SYSTEM PROTEIN ZNUA"/>
    <property type="match status" value="1"/>
</dbReference>
<dbReference type="InterPro" id="IPR006128">
    <property type="entry name" value="Lipoprotein_PsaA-like"/>
</dbReference>
<sequence length="309" mass="32773">MTRTFLTVAATALLLTACGSGEPGEAGDQVTVVTGFYPLEYAAQRVVGDVPGVRVETLASPGVDAHDLELTPRQVASVQDADLVVYSAGLQAAVDTAVTDQAPARSLDVASVVDLLEDDHDEHEDDEESHEGHDHGGVDPHFWLDPQRYALAGDAIADELATVDPDNAAAYRANAEQFSADLRDLDTEFTDALSSCSQDTLVTTHEAFGYLAERYGFKQVGITGITPDSEPSPARMAEITDAVKQLDVTAVYAQSTLGRDLADVISSETGTQVLVLDPIESITDSSAGTDYLEVMRANLESLRQGQGCA</sequence>
<dbReference type="Proteomes" id="UP001056535">
    <property type="component" value="Chromosome"/>
</dbReference>
<evidence type="ECO:0000256" key="2">
    <source>
        <dbReference type="ARBA" id="ARBA00022448"/>
    </source>
</evidence>
<evidence type="ECO:0000313" key="7">
    <source>
        <dbReference type="Proteomes" id="UP001056535"/>
    </source>
</evidence>